<evidence type="ECO:0000256" key="10">
    <source>
        <dbReference type="PROSITE-ProRule" id="PRU01240"/>
    </source>
</evidence>
<dbReference type="InterPro" id="IPR015500">
    <property type="entry name" value="Peptidase_S8_subtilisin-rel"/>
</dbReference>
<dbReference type="InterPro" id="IPR000209">
    <property type="entry name" value="Peptidase_S8/S53_dom"/>
</dbReference>
<evidence type="ECO:0000256" key="7">
    <source>
        <dbReference type="ARBA" id="ARBA00022825"/>
    </source>
</evidence>
<keyword evidence="6 10" id="KW-0378">Hydrolase</keyword>
<comment type="caution">
    <text evidence="15">The sequence shown here is derived from an EMBL/GenBank/DDBJ whole genome shotgun (WGS) entry which is preliminary data.</text>
</comment>
<dbReference type="GO" id="GO:0008233">
    <property type="term" value="F:peptidase activity"/>
    <property type="evidence" value="ECO:0007669"/>
    <property type="project" value="UniProtKB-KW"/>
</dbReference>
<dbReference type="SUPFAM" id="SSF52743">
    <property type="entry name" value="Subtilisin-like"/>
    <property type="match status" value="1"/>
</dbReference>
<proteinExistence type="inferred from homology"/>
<feature type="chain" id="PRO_5045586984" evidence="13">
    <location>
        <begin position="41"/>
        <end position="476"/>
    </location>
</feature>
<keyword evidence="8 12" id="KW-1133">Transmembrane helix</keyword>
<evidence type="ECO:0000256" key="5">
    <source>
        <dbReference type="ARBA" id="ARBA00022692"/>
    </source>
</evidence>
<dbReference type="PRINTS" id="PR00723">
    <property type="entry name" value="SUBTILISIN"/>
</dbReference>
<name>A0ABN1V0C2_9ACTN</name>
<feature type="compositionally biased region" description="Low complexity" evidence="11">
    <location>
        <begin position="352"/>
        <end position="365"/>
    </location>
</feature>
<dbReference type="EMBL" id="BAAAKV010000051">
    <property type="protein sequence ID" value="GAA1186581.1"/>
    <property type="molecule type" value="Genomic_DNA"/>
</dbReference>
<keyword evidence="4 10" id="KW-0645">Protease</keyword>
<dbReference type="InterPro" id="IPR023834">
    <property type="entry name" value="T7SS_pept_S8A_mycosin"/>
</dbReference>
<evidence type="ECO:0000256" key="11">
    <source>
        <dbReference type="SAM" id="MobiDB-lite"/>
    </source>
</evidence>
<dbReference type="PROSITE" id="PS51892">
    <property type="entry name" value="SUBTILASE"/>
    <property type="match status" value="1"/>
</dbReference>
<comment type="similarity">
    <text evidence="2 10">Belongs to the peptidase S8 family.</text>
</comment>
<evidence type="ECO:0000256" key="9">
    <source>
        <dbReference type="ARBA" id="ARBA00023136"/>
    </source>
</evidence>
<sequence length="476" mass="49310">MHWLEGKMRTNSRRPIVFKPAASAALGLLLLSVAATPAHADTVRERQWHLDAMGADKIWKISTGRGVTVAVLDSGVDDSIPDLQGQVLEGKDFSRLEGDENRDIDNHGTGMAALIAGTGKRGPAQGSYGLAPGSKILPVRVQYAKERWGGEGAKETYAGVMSKAIRFAADSDAKVINISVGYNRGDSPELDAAVKYALGRGKLVFAAVGNSGDVRNEVEYPAGTPGVVGVGGLDKKASRISQSQYGPQVDISAPGADITNACSGGTELCKGSGTSSATALASASAALIWSKHPDWTNNQVLRVMLNTASGVKSGAKRNDRVGYGAVRPLVALTNPGDPGPAGEYPLPDLKEAASASPSPNASEAAGDSSTDEENPEAAAASDESGGTGLWIGLGVGAALVIGGAVAVVAVRSRRRAALSWQQPTAPAFPPYQQQPYQHQPYQHQQTNPPYPSYDGSPHHPGSPPQTPPAHPQGPGS</sequence>
<evidence type="ECO:0000256" key="8">
    <source>
        <dbReference type="ARBA" id="ARBA00022989"/>
    </source>
</evidence>
<dbReference type="PANTHER" id="PTHR43806">
    <property type="entry name" value="PEPTIDASE S8"/>
    <property type="match status" value="1"/>
</dbReference>
<feature type="signal peptide" evidence="13">
    <location>
        <begin position="1"/>
        <end position="40"/>
    </location>
</feature>
<feature type="active site" description="Charge relay system" evidence="10">
    <location>
        <position position="275"/>
    </location>
</feature>
<accession>A0ABN1V0C2</accession>
<evidence type="ECO:0000256" key="4">
    <source>
        <dbReference type="ARBA" id="ARBA00022670"/>
    </source>
</evidence>
<keyword evidence="7 10" id="KW-0720">Serine protease</keyword>
<feature type="active site" description="Charge relay system" evidence="10">
    <location>
        <position position="73"/>
    </location>
</feature>
<comment type="subcellular location">
    <subcellularLocation>
        <location evidence="1">Cell membrane</location>
        <topology evidence="1">Single-pass membrane protein</topology>
    </subcellularLocation>
</comment>
<evidence type="ECO:0000256" key="1">
    <source>
        <dbReference type="ARBA" id="ARBA00004162"/>
    </source>
</evidence>
<evidence type="ECO:0000256" key="6">
    <source>
        <dbReference type="ARBA" id="ARBA00022801"/>
    </source>
</evidence>
<keyword evidence="16" id="KW-1185">Reference proteome</keyword>
<dbReference type="NCBIfam" id="TIGR03921">
    <property type="entry name" value="T7SS_mycosin"/>
    <property type="match status" value="1"/>
</dbReference>
<dbReference type="InterPro" id="IPR050131">
    <property type="entry name" value="Peptidase_S8_subtilisin-like"/>
</dbReference>
<dbReference type="PANTHER" id="PTHR43806:SF11">
    <property type="entry name" value="CEREVISIN-RELATED"/>
    <property type="match status" value="1"/>
</dbReference>
<feature type="compositionally biased region" description="Pro residues" evidence="11">
    <location>
        <begin position="460"/>
        <end position="476"/>
    </location>
</feature>
<evidence type="ECO:0000256" key="13">
    <source>
        <dbReference type="SAM" id="SignalP"/>
    </source>
</evidence>
<evidence type="ECO:0000256" key="2">
    <source>
        <dbReference type="ARBA" id="ARBA00011073"/>
    </source>
</evidence>
<protein>
    <submittedName>
        <fullName evidence="15">Type VII secretion-associated serine protease mycosin</fullName>
    </submittedName>
</protein>
<feature type="compositionally biased region" description="Low complexity" evidence="11">
    <location>
        <begin position="425"/>
        <end position="459"/>
    </location>
</feature>
<feature type="domain" description="Peptidase S8/S53" evidence="14">
    <location>
        <begin position="64"/>
        <end position="324"/>
    </location>
</feature>
<feature type="region of interest" description="Disordered" evidence="11">
    <location>
        <begin position="331"/>
        <end position="385"/>
    </location>
</feature>
<evidence type="ECO:0000313" key="16">
    <source>
        <dbReference type="Proteomes" id="UP001501371"/>
    </source>
</evidence>
<dbReference type="Proteomes" id="UP001501371">
    <property type="component" value="Unassembled WGS sequence"/>
</dbReference>
<keyword evidence="3" id="KW-1003">Cell membrane</keyword>
<keyword evidence="5 12" id="KW-0812">Transmembrane</keyword>
<gene>
    <name evidence="15" type="primary">mycP_3</name>
    <name evidence="15" type="ORF">GCM10009654_50140</name>
</gene>
<evidence type="ECO:0000256" key="3">
    <source>
        <dbReference type="ARBA" id="ARBA00022475"/>
    </source>
</evidence>
<evidence type="ECO:0000256" key="12">
    <source>
        <dbReference type="SAM" id="Phobius"/>
    </source>
</evidence>
<keyword evidence="9 12" id="KW-0472">Membrane</keyword>
<feature type="transmembrane region" description="Helical" evidence="12">
    <location>
        <begin position="389"/>
        <end position="410"/>
    </location>
</feature>
<evidence type="ECO:0000313" key="15">
    <source>
        <dbReference type="EMBL" id="GAA1186581.1"/>
    </source>
</evidence>
<dbReference type="InterPro" id="IPR036852">
    <property type="entry name" value="Peptidase_S8/S53_dom_sf"/>
</dbReference>
<organism evidence="15 16">
    <name type="scientific">Streptomyces hebeiensis</name>
    <dbReference type="NCBI Taxonomy" id="229486"/>
    <lineage>
        <taxon>Bacteria</taxon>
        <taxon>Bacillati</taxon>
        <taxon>Actinomycetota</taxon>
        <taxon>Actinomycetes</taxon>
        <taxon>Kitasatosporales</taxon>
        <taxon>Streptomycetaceae</taxon>
        <taxon>Streptomyces</taxon>
    </lineage>
</organism>
<dbReference type="GO" id="GO:0006508">
    <property type="term" value="P:proteolysis"/>
    <property type="evidence" value="ECO:0007669"/>
    <property type="project" value="UniProtKB-KW"/>
</dbReference>
<feature type="region of interest" description="Disordered" evidence="11">
    <location>
        <begin position="425"/>
        <end position="476"/>
    </location>
</feature>
<evidence type="ECO:0000259" key="14">
    <source>
        <dbReference type="Pfam" id="PF00082"/>
    </source>
</evidence>
<dbReference type="Gene3D" id="3.40.50.200">
    <property type="entry name" value="Peptidase S8/S53 domain"/>
    <property type="match status" value="1"/>
</dbReference>
<keyword evidence="13" id="KW-0732">Signal</keyword>
<reference evidence="15 16" key="1">
    <citation type="journal article" date="2019" name="Int. J. Syst. Evol. Microbiol.">
        <title>The Global Catalogue of Microorganisms (GCM) 10K type strain sequencing project: providing services to taxonomists for standard genome sequencing and annotation.</title>
        <authorList>
            <consortium name="The Broad Institute Genomics Platform"/>
            <consortium name="The Broad Institute Genome Sequencing Center for Infectious Disease"/>
            <person name="Wu L."/>
            <person name="Ma J."/>
        </authorList>
    </citation>
    <scope>NUCLEOTIDE SEQUENCE [LARGE SCALE GENOMIC DNA]</scope>
    <source>
        <strain evidence="15 16">JCM 12696</strain>
    </source>
</reference>
<dbReference type="Pfam" id="PF00082">
    <property type="entry name" value="Peptidase_S8"/>
    <property type="match status" value="1"/>
</dbReference>
<feature type="active site" description="Charge relay system" evidence="10">
    <location>
        <position position="107"/>
    </location>
</feature>